<dbReference type="Pfam" id="PF13646">
    <property type="entry name" value="HEAT_2"/>
    <property type="match status" value="1"/>
</dbReference>
<dbReference type="AlphaFoldDB" id="A0A7C1JN47"/>
<evidence type="ECO:0000256" key="1">
    <source>
        <dbReference type="SAM" id="MobiDB-lite"/>
    </source>
</evidence>
<dbReference type="GO" id="GO:0016491">
    <property type="term" value="F:oxidoreductase activity"/>
    <property type="evidence" value="ECO:0007669"/>
    <property type="project" value="TreeGrafter"/>
</dbReference>
<organism evidence="2">
    <name type="scientific">Caldilinea aerophila</name>
    <dbReference type="NCBI Taxonomy" id="133453"/>
    <lineage>
        <taxon>Bacteria</taxon>
        <taxon>Bacillati</taxon>
        <taxon>Chloroflexota</taxon>
        <taxon>Caldilineae</taxon>
        <taxon>Caldilineales</taxon>
        <taxon>Caldilineaceae</taxon>
        <taxon>Caldilinea</taxon>
    </lineage>
</organism>
<sequence length="423" mass="47502">MNNNNQRPLDFDDDFDNHFSGHFNNGFDRDAFNSDSEDWSETEWDDELAFGDQFWVDSEGYHVRSLNELLDDTLMVETPEQAPAPSWSLEKLLQQLIAAPETVPFNEYFALSDLTRAQAETVRQLWPSIDVASRRRAVDLLTRSAEEFLNVDLSVFLLSILDDPDASIRQMALETLDANEPTPEMLGPIIYRLQHDSVDEVRAAAAAALGHYVLAGELDELDAALAMRAEDALIAVLTDPTEPLIVQCRALESIAYSGEVAVRQFIEDAYYSPWEEMRVSALTAMGRSADIRWRRMVRAELRNPSPAMRAEAALACGELEARAALSDLLELLSDSERSVRLAAIFALGRLGGKQARRALEEFAAGEGEEAQAAEMALEEMLFYAGAEAMAIPLFDEEEDEDFNDLDPWEIWEDDEDEDLGEYE</sequence>
<dbReference type="SMART" id="SM00567">
    <property type="entry name" value="EZ_HEAT"/>
    <property type="match status" value="3"/>
</dbReference>
<gene>
    <name evidence="2" type="ORF">ENQ20_18250</name>
</gene>
<proteinExistence type="predicted"/>
<name>A0A7C1JN47_9CHLR</name>
<dbReference type="EMBL" id="DSMG01000191">
    <property type="protein sequence ID" value="HDX33402.1"/>
    <property type="molecule type" value="Genomic_DNA"/>
</dbReference>
<feature type="region of interest" description="Disordered" evidence="1">
    <location>
        <begin position="398"/>
        <end position="423"/>
    </location>
</feature>
<dbReference type="Gene3D" id="1.25.10.10">
    <property type="entry name" value="Leucine-rich Repeat Variant"/>
    <property type="match status" value="2"/>
</dbReference>
<comment type="caution">
    <text evidence="2">The sequence shown here is derived from an EMBL/GenBank/DDBJ whole genome shotgun (WGS) entry which is preliminary data.</text>
</comment>
<evidence type="ECO:0008006" key="3">
    <source>
        <dbReference type="Google" id="ProtNLM"/>
    </source>
</evidence>
<evidence type="ECO:0000313" key="2">
    <source>
        <dbReference type="EMBL" id="HDX33402.1"/>
    </source>
</evidence>
<accession>A0A7C1JN47</accession>
<dbReference type="PANTHER" id="PTHR12697:SF5">
    <property type="entry name" value="DEOXYHYPUSINE HYDROXYLASE"/>
    <property type="match status" value="1"/>
</dbReference>
<protein>
    <recommendedName>
        <fullName evidence="3">HEAT repeat domain-containing protein</fullName>
    </recommendedName>
</protein>
<dbReference type="PANTHER" id="PTHR12697">
    <property type="entry name" value="PBS LYASE HEAT-LIKE PROTEIN"/>
    <property type="match status" value="1"/>
</dbReference>
<reference evidence="2" key="1">
    <citation type="journal article" date="2020" name="mSystems">
        <title>Genome- and Community-Level Interaction Insights into Carbon Utilization and Element Cycling Functions of Hydrothermarchaeota in Hydrothermal Sediment.</title>
        <authorList>
            <person name="Zhou Z."/>
            <person name="Liu Y."/>
            <person name="Xu W."/>
            <person name="Pan J."/>
            <person name="Luo Z.H."/>
            <person name="Li M."/>
        </authorList>
    </citation>
    <scope>NUCLEOTIDE SEQUENCE [LARGE SCALE GENOMIC DNA]</scope>
    <source>
        <strain evidence="2">SpSt-289</strain>
    </source>
</reference>
<dbReference type="InterPro" id="IPR004155">
    <property type="entry name" value="PBS_lyase_HEAT"/>
</dbReference>
<dbReference type="InterPro" id="IPR011989">
    <property type="entry name" value="ARM-like"/>
</dbReference>
<dbReference type="SUPFAM" id="SSF48371">
    <property type="entry name" value="ARM repeat"/>
    <property type="match status" value="1"/>
</dbReference>
<dbReference type="InterPro" id="IPR016024">
    <property type="entry name" value="ARM-type_fold"/>
</dbReference>